<dbReference type="OMA" id="MSCAAHV"/>
<comment type="cofactor">
    <cofactor evidence="2">
        <name>Mg(2+)</name>
        <dbReference type="ChEBI" id="CHEBI:18420"/>
    </cofactor>
</comment>
<dbReference type="EMBL" id="BFAA01005720">
    <property type="protein sequence ID" value="GCB66945.1"/>
    <property type="molecule type" value="Genomic_DNA"/>
</dbReference>
<dbReference type="GO" id="GO:0005658">
    <property type="term" value="C:alpha DNA polymerase:primase complex"/>
    <property type="evidence" value="ECO:0007669"/>
    <property type="project" value="UniProtKB-ARBA"/>
</dbReference>
<name>A0A401P1C7_SCYTO</name>
<evidence type="ECO:0000256" key="5">
    <source>
        <dbReference type="ARBA" id="ARBA00022515"/>
    </source>
</evidence>
<comment type="cofactor">
    <cofactor evidence="1">
        <name>Mn(2+)</name>
        <dbReference type="ChEBI" id="CHEBI:29035"/>
    </cofactor>
</comment>
<evidence type="ECO:0000256" key="4">
    <source>
        <dbReference type="ARBA" id="ARBA00022478"/>
    </source>
</evidence>
<organism evidence="14 15">
    <name type="scientific">Scyliorhinus torazame</name>
    <name type="common">Cloudy catshark</name>
    <name type="synonym">Catulus torazame</name>
    <dbReference type="NCBI Taxonomy" id="75743"/>
    <lineage>
        <taxon>Eukaryota</taxon>
        <taxon>Metazoa</taxon>
        <taxon>Chordata</taxon>
        <taxon>Craniata</taxon>
        <taxon>Vertebrata</taxon>
        <taxon>Chondrichthyes</taxon>
        <taxon>Elasmobranchii</taxon>
        <taxon>Galeomorphii</taxon>
        <taxon>Galeoidea</taxon>
        <taxon>Carcharhiniformes</taxon>
        <taxon>Scyliorhinidae</taxon>
        <taxon>Scyliorhinus</taxon>
    </lineage>
</organism>
<keyword evidence="11" id="KW-0804">Transcription</keyword>
<evidence type="ECO:0000256" key="7">
    <source>
        <dbReference type="ARBA" id="ARBA00022695"/>
    </source>
</evidence>
<evidence type="ECO:0000256" key="1">
    <source>
        <dbReference type="ARBA" id="ARBA00001936"/>
    </source>
</evidence>
<keyword evidence="8 13" id="KW-0235">DNA replication</keyword>
<evidence type="ECO:0000256" key="3">
    <source>
        <dbReference type="ARBA" id="ARBA00009762"/>
    </source>
</evidence>
<protein>
    <recommendedName>
        <fullName evidence="13">DNA primase</fullName>
        <ecNumber evidence="13">2.7.7.-</ecNumber>
    </recommendedName>
</protein>
<evidence type="ECO:0000313" key="14">
    <source>
        <dbReference type="EMBL" id="GCB66945.1"/>
    </source>
</evidence>
<dbReference type="InterPro" id="IPR002755">
    <property type="entry name" value="DNA_primase_S"/>
</dbReference>
<comment type="caution">
    <text evidence="14">The sequence shown here is derived from an EMBL/GenBank/DDBJ whole genome shotgun (WGS) entry which is preliminary data.</text>
</comment>
<proteinExistence type="inferred from homology"/>
<keyword evidence="9" id="KW-0479">Metal-binding</keyword>
<dbReference type="Proteomes" id="UP000288216">
    <property type="component" value="Unassembled WGS sequence"/>
</dbReference>
<dbReference type="PANTHER" id="PTHR10536">
    <property type="entry name" value="DNA PRIMASE SMALL SUBUNIT"/>
    <property type="match status" value="1"/>
</dbReference>
<dbReference type="NCBIfam" id="TIGR00335">
    <property type="entry name" value="primase_sml"/>
    <property type="match status" value="1"/>
</dbReference>
<evidence type="ECO:0000256" key="10">
    <source>
        <dbReference type="ARBA" id="ARBA00022833"/>
    </source>
</evidence>
<keyword evidence="6 13" id="KW-0808">Transferase</keyword>
<dbReference type="InterPro" id="IPR014052">
    <property type="entry name" value="DNA_primase_ssu_euk/arc"/>
</dbReference>
<keyword evidence="5 13" id="KW-0639">Primosome</keyword>
<dbReference type="GO" id="GO:0006270">
    <property type="term" value="P:DNA replication initiation"/>
    <property type="evidence" value="ECO:0007669"/>
    <property type="project" value="UniProtKB-ARBA"/>
</dbReference>
<keyword evidence="4 13" id="KW-0240">DNA-directed RNA polymerase</keyword>
<keyword evidence="10" id="KW-0862">Zinc</keyword>
<evidence type="ECO:0000256" key="2">
    <source>
        <dbReference type="ARBA" id="ARBA00001946"/>
    </source>
</evidence>
<dbReference type="AlphaFoldDB" id="A0A401P1C7"/>
<evidence type="ECO:0000313" key="15">
    <source>
        <dbReference type="Proteomes" id="UP000288216"/>
    </source>
</evidence>
<dbReference type="SUPFAM" id="SSF56747">
    <property type="entry name" value="Prim-pol domain"/>
    <property type="match status" value="1"/>
</dbReference>
<evidence type="ECO:0000256" key="8">
    <source>
        <dbReference type="ARBA" id="ARBA00022705"/>
    </source>
</evidence>
<dbReference type="Gene3D" id="3.90.920.10">
    <property type="entry name" value="DNA primase, PRIM domain"/>
    <property type="match status" value="1"/>
</dbReference>
<evidence type="ECO:0000256" key="9">
    <source>
        <dbReference type="ARBA" id="ARBA00022723"/>
    </source>
</evidence>
<reference evidence="14 15" key="1">
    <citation type="journal article" date="2018" name="Nat. Ecol. Evol.">
        <title>Shark genomes provide insights into elasmobranch evolution and the origin of vertebrates.</title>
        <authorList>
            <person name="Hara Y"/>
            <person name="Yamaguchi K"/>
            <person name="Onimaru K"/>
            <person name="Kadota M"/>
            <person name="Koyanagi M"/>
            <person name="Keeley SD"/>
            <person name="Tatsumi K"/>
            <person name="Tanaka K"/>
            <person name="Motone F"/>
            <person name="Kageyama Y"/>
            <person name="Nozu R"/>
            <person name="Adachi N"/>
            <person name="Nishimura O"/>
            <person name="Nakagawa R"/>
            <person name="Tanegashima C"/>
            <person name="Kiyatake I"/>
            <person name="Matsumoto R"/>
            <person name="Murakumo K"/>
            <person name="Nishida K"/>
            <person name="Terakita A"/>
            <person name="Kuratani S"/>
            <person name="Sato K"/>
            <person name="Hyodo S Kuraku.S."/>
        </authorList>
    </citation>
    <scope>NUCLEOTIDE SEQUENCE [LARGE SCALE GENOMIC DNA]</scope>
</reference>
<comment type="similarity">
    <text evidence="3 13">Belongs to the eukaryotic-type primase small subunit family.</text>
</comment>
<keyword evidence="7" id="KW-0548">Nucleotidyltransferase</keyword>
<keyword evidence="15" id="KW-1185">Reference proteome</keyword>
<evidence type="ECO:0000256" key="12">
    <source>
        <dbReference type="ARBA" id="ARBA00044677"/>
    </source>
</evidence>
<dbReference type="STRING" id="75743.A0A401P1C7"/>
<dbReference type="FunFam" id="3.90.920.10:FF:000001">
    <property type="entry name" value="DNA primase"/>
    <property type="match status" value="1"/>
</dbReference>
<dbReference type="Pfam" id="PF01896">
    <property type="entry name" value="DNA_primase_S"/>
    <property type="match status" value="1"/>
</dbReference>
<sequence>MASSDNPYDAAELPDLLPIYYRRLFPYSQYYRWLNYGGVPEKYFQNREFSFTLKDDIYVRYLSFNNQNELEKEMQKVVPYKIDIGAVYSNKPSQHNSVKSGSFHAESKELVFDIDMTDYDDVRTCCSSADICCKCWTLMTIAIKILDRALGEDFGFRHRLWVYSGRRGVHCWVCDKNARNLSQAARSAVAEYLSVVKGGTDAIKKVHLTNPIHPSIRQAITVIDSYFEDYAVNEQDIFESKETWQKVLALVPDDILSLELTTSGKSVGNLCNGGIFFNSDAQFREGLQTDFVKVRNSAERWKSLQCTLNTIHLEEIKLQYCYPRLDVNVSKGINHLLKSPFSVHPKTGRISVPIDVKNLETFDPFSVPTISSLCRELDRKTKEEQENTHTENGEGLEVKRRIRDYKKTSLLGPVKIFEQFIEKMEQSQKGQLLEQSDRGGDF</sequence>
<dbReference type="EC" id="2.7.7.-" evidence="13"/>
<comment type="catalytic activity">
    <reaction evidence="12">
        <text>ssDNA + n NTP = ssDNA/pppN(pN)n-1 hybrid + (n-1) diphosphate.</text>
        <dbReference type="EC" id="2.7.7.102"/>
    </reaction>
</comment>
<dbReference type="GO" id="GO:0006269">
    <property type="term" value="P:DNA replication, synthesis of primer"/>
    <property type="evidence" value="ECO:0007669"/>
    <property type="project" value="UniProtKB-KW"/>
</dbReference>
<evidence type="ECO:0000256" key="6">
    <source>
        <dbReference type="ARBA" id="ARBA00022679"/>
    </source>
</evidence>
<evidence type="ECO:0000256" key="13">
    <source>
        <dbReference type="RuleBase" id="RU003514"/>
    </source>
</evidence>
<dbReference type="GO" id="GO:0046872">
    <property type="term" value="F:metal ion binding"/>
    <property type="evidence" value="ECO:0007669"/>
    <property type="project" value="UniProtKB-KW"/>
</dbReference>
<dbReference type="GO" id="GO:0003899">
    <property type="term" value="F:DNA-directed RNA polymerase activity"/>
    <property type="evidence" value="ECO:0007669"/>
    <property type="project" value="InterPro"/>
</dbReference>
<gene>
    <name evidence="14" type="ORF">scyTo_0012078</name>
</gene>
<evidence type="ECO:0000256" key="11">
    <source>
        <dbReference type="ARBA" id="ARBA00023163"/>
    </source>
</evidence>
<dbReference type="CDD" id="cd04860">
    <property type="entry name" value="AE_Prim_S"/>
    <property type="match status" value="1"/>
</dbReference>
<accession>A0A401P1C7</accession>
<dbReference type="OrthoDB" id="19606at2759"/>